<comment type="caution">
    <text evidence="1">The sequence shown here is derived from an EMBL/GenBank/DDBJ whole genome shotgun (WGS) entry which is preliminary data.</text>
</comment>
<sequence>MSHQTRAHHRLAFYGHRVNYYRRFLVITNLSRLSRWRTQLYRCVYQGGISGPGKVEMGRPIGPEECHFFFFNNTRIVFKEEHLYLDGRRCTGRGREVADENIFVPCDNTNYTQHKIMRPIFKICYEVVGVNGYF</sequence>
<reference evidence="1" key="1">
    <citation type="journal article" date="2023" name="G3 (Bethesda)">
        <title>Whole genome assemblies of Zophobas morio and Tenebrio molitor.</title>
        <authorList>
            <person name="Kaur S."/>
            <person name="Stinson S.A."/>
            <person name="diCenzo G.C."/>
        </authorList>
    </citation>
    <scope>NUCLEOTIDE SEQUENCE</scope>
    <source>
        <strain evidence="1">QUZm001</strain>
    </source>
</reference>
<protein>
    <submittedName>
        <fullName evidence="1">Uncharacterized protein</fullName>
    </submittedName>
</protein>
<keyword evidence="2" id="KW-1185">Reference proteome</keyword>
<name>A0AA38IL05_9CUCU</name>
<dbReference type="AlphaFoldDB" id="A0AA38IL05"/>
<proteinExistence type="predicted"/>
<evidence type="ECO:0000313" key="2">
    <source>
        <dbReference type="Proteomes" id="UP001168821"/>
    </source>
</evidence>
<organism evidence="1 2">
    <name type="scientific">Zophobas morio</name>
    <dbReference type="NCBI Taxonomy" id="2755281"/>
    <lineage>
        <taxon>Eukaryota</taxon>
        <taxon>Metazoa</taxon>
        <taxon>Ecdysozoa</taxon>
        <taxon>Arthropoda</taxon>
        <taxon>Hexapoda</taxon>
        <taxon>Insecta</taxon>
        <taxon>Pterygota</taxon>
        <taxon>Neoptera</taxon>
        <taxon>Endopterygota</taxon>
        <taxon>Coleoptera</taxon>
        <taxon>Polyphaga</taxon>
        <taxon>Cucujiformia</taxon>
        <taxon>Tenebrionidae</taxon>
        <taxon>Zophobas</taxon>
    </lineage>
</organism>
<dbReference type="EMBL" id="JALNTZ010000003">
    <property type="protein sequence ID" value="KAJ3657550.1"/>
    <property type="molecule type" value="Genomic_DNA"/>
</dbReference>
<evidence type="ECO:0000313" key="1">
    <source>
        <dbReference type="EMBL" id="KAJ3657550.1"/>
    </source>
</evidence>
<dbReference type="Proteomes" id="UP001168821">
    <property type="component" value="Unassembled WGS sequence"/>
</dbReference>
<gene>
    <name evidence="1" type="ORF">Zmor_009343</name>
</gene>
<accession>A0AA38IL05</accession>